<proteinExistence type="inferred from homology"/>
<dbReference type="PANTHER" id="PTHR43788">
    <property type="entry name" value="DNA2/NAM7 HELICASE FAMILY MEMBER"/>
    <property type="match status" value="1"/>
</dbReference>
<dbReference type="Proteomes" id="UP001217089">
    <property type="component" value="Unassembled WGS sequence"/>
</dbReference>
<dbReference type="Gene3D" id="3.40.50.300">
    <property type="entry name" value="P-loop containing nucleotide triphosphate hydrolases"/>
    <property type="match status" value="2"/>
</dbReference>
<organism evidence="9 10">
    <name type="scientific">Tegillarca granosa</name>
    <name type="common">Malaysian cockle</name>
    <name type="synonym">Anadara granosa</name>
    <dbReference type="NCBI Taxonomy" id="220873"/>
    <lineage>
        <taxon>Eukaryota</taxon>
        <taxon>Metazoa</taxon>
        <taxon>Spiralia</taxon>
        <taxon>Lophotrochozoa</taxon>
        <taxon>Mollusca</taxon>
        <taxon>Bivalvia</taxon>
        <taxon>Autobranchia</taxon>
        <taxon>Pteriomorphia</taxon>
        <taxon>Arcoida</taxon>
        <taxon>Arcoidea</taxon>
        <taxon>Arcidae</taxon>
        <taxon>Tegillarca</taxon>
    </lineage>
</organism>
<dbReference type="InterPro" id="IPR041677">
    <property type="entry name" value="DNA2/NAM7_AAA_11"/>
</dbReference>
<dbReference type="InterPro" id="IPR041679">
    <property type="entry name" value="DNA2/NAM7-like_C"/>
</dbReference>
<sequence>MCKTLAVAHTLNNNPMMFNGFVEEILETGFVVSYPELTFIPKVCRELSYSALDLSSKPLITLLKNRLRPKENVKTNETTLTWQKRLYSYESSSTNKELTVGIQHIDPNQRASFIQYVDFIPILKSLLSVNRNLLRDTIEKIQKNDIYENRKSHLFPNVDLVQDATSEVKKGLIVTHRLDLRMSLNISQVLGIQMCAEPRFGILVPTAQLLDITPNIKCCISHISDPVKALSKYATIPAKSTYSSIYEYRNIWIQILEMEAASNSVDDTVTISNVPVHFKERQGIFRHKTEYFDERDIDFKTISLSFLKDIDKETESEGVQDKDGEYITQGCNDYLCMRIPLPASDGSTNYQGRQCTRYWLAHASIIKLRQHNSNKQSLSVTIDEEKHKNKRRRDKQTETEVVFRLHEDAPDPPMAYYENCSIEILFKNQVNRRTEWYIKMLNDASPLVKAITQGKDIPELDEVHRNVAKSMPLDIDCDSLPSNNDHQNRAIRKALNSSFCLIQGPPGTGKTFTGIKLLYIFNQFNQKLSEETSTEKKQIVFCGPSNKSVDLVARWMKDKLGDKAPKMIRMYGSAYERLDFPVPCRASTSSKTLRNFNIDEKLKSEGLILHWAIRESNKPYADELKLFDANFKQFFSRKKKNVITMAKLNAYKNLLVKAKREELQKYDVIFCTTSVAASPNFLKAMKNKVCQCIIDESAMCADPETLVPMIGTQATQVVLIGDHKQLRPVVRCRIAAELGLEKSLFERYAEMDKHIVMLCLQYRMNPFICKFPSRTFYDGKLETEKSSTWLEMNPLTIWKKLSNDENPALNHVPHIFCHVEGEEEVLPVSTEEGNEQSRSNMAEVDQVIKVFKHLVNNERVDPRKINVISQYNAQCHVLKTAFQNLKLQNVNVNTVFSSQGGEWDYVIFSLVRSMPEFLIETTPTIGWCVQNLGFITDRNQINVALTRARKGLILIGNKNLLKCDQIWRKLIESYNDLGCVVNGDSFPNI</sequence>
<evidence type="ECO:0000259" key="7">
    <source>
        <dbReference type="Pfam" id="PF13086"/>
    </source>
</evidence>
<evidence type="ECO:0000313" key="9">
    <source>
        <dbReference type="EMBL" id="KAJ8305761.1"/>
    </source>
</evidence>
<accession>A0ABQ9EN06</accession>
<evidence type="ECO:0000256" key="1">
    <source>
        <dbReference type="ARBA" id="ARBA00007913"/>
    </source>
</evidence>
<dbReference type="Pfam" id="PF13087">
    <property type="entry name" value="AAA_12"/>
    <property type="match status" value="1"/>
</dbReference>
<dbReference type="SUPFAM" id="SSF52540">
    <property type="entry name" value="P-loop containing nucleoside triphosphate hydrolases"/>
    <property type="match status" value="1"/>
</dbReference>
<reference evidence="9 10" key="1">
    <citation type="submission" date="2022-12" db="EMBL/GenBank/DDBJ databases">
        <title>Chromosome-level genome of Tegillarca granosa.</title>
        <authorList>
            <person name="Kim J."/>
        </authorList>
    </citation>
    <scope>NUCLEOTIDE SEQUENCE [LARGE SCALE GENOMIC DNA]</scope>
    <source>
        <strain evidence="9">Teg-2019</strain>
        <tissue evidence="9">Adductor muscle</tissue>
    </source>
</reference>
<keyword evidence="2" id="KW-0547">Nucleotide-binding</keyword>
<feature type="domain" description="DNA2/NAM7 helicase helicase" evidence="7">
    <location>
        <begin position="484"/>
        <end position="730"/>
    </location>
</feature>
<gene>
    <name evidence="9" type="ORF">KUTeg_016306</name>
</gene>
<evidence type="ECO:0000256" key="6">
    <source>
        <dbReference type="SAM" id="MobiDB-lite"/>
    </source>
</evidence>
<dbReference type="PANTHER" id="PTHR43788:SF16">
    <property type="entry name" value="HELICASE WITH ZINC FINGER 2"/>
    <property type="match status" value="1"/>
</dbReference>
<evidence type="ECO:0000313" key="10">
    <source>
        <dbReference type="Proteomes" id="UP001217089"/>
    </source>
</evidence>
<dbReference type="InterPro" id="IPR047187">
    <property type="entry name" value="SF1_C_Upf1"/>
</dbReference>
<comment type="caution">
    <text evidence="9">The sequence shown here is derived from an EMBL/GenBank/DDBJ whole genome shotgun (WGS) entry which is preliminary data.</text>
</comment>
<dbReference type="InterPro" id="IPR027417">
    <property type="entry name" value="P-loop_NTPase"/>
</dbReference>
<evidence type="ECO:0000256" key="4">
    <source>
        <dbReference type="ARBA" id="ARBA00022806"/>
    </source>
</evidence>
<keyword evidence="10" id="KW-1185">Reference proteome</keyword>
<keyword evidence="5" id="KW-0067">ATP-binding</keyword>
<dbReference type="CDD" id="cd18808">
    <property type="entry name" value="SF1_C_Upf1"/>
    <property type="match status" value="1"/>
</dbReference>
<evidence type="ECO:0000256" key="3">
    <source>
        <dbReference type="ARBA" id="ARBA00022801"/>
    </source>
</evidence>
<evidence type="ECO:0000256" key="5">
    <source>
        <dbReference type="ARBA" id="ARBA00022840"/>
    </source>
</evidence>
<comment type="similarity">
    <text evidence="1">Belongs to the DNA2/NAM7 helicase family.</text>
</comment>
<dbReference type="EMBL" id="JARBDR010000813">
    <property type="protein sequence ID" value="KAJ8305761.1"/>
    <property type="molecule type" value="Genomic_DNA"/>
</dbReference>
<feature type="domain" description="DNA2/NAM7 helicase-like C-terminal" evidence="8">
    <location>
        <begin position="740"/>
        <end position="958"/>
    </location>
</feature>
<evidence type="ECO:0000256" key="2">
    <source>
        <dbReference type="ARBA" id="ARBA00022741"/>
    </source>
</evidence>
<protein>
    <submittedName>
        <fullName evidence="9">Uncharacterized protein</fullName>
    </submittedName>
</protein>
<evidence type="ECO:0000259" key="8">
    <source>
        <dbReference type="Pfam" id="PF13087"/>
    </source>
</evidence>
<keyword evidence="4" id="KW-0347">Helicase</keyword>
<keyword evidence="3" id="KW-0378">Hydrolase</keyword>
<dbReference type="InterPro" id="IPR050534">
    <property type="entry name" value="Coronavir_polyprotein_1ab"/>
</dbReference>
<name>A0ABQ9EN06_TEGGR</name>
<dbReference type="Pfam" id="PF13086">
    <property type="entry name" value="AAA_11"/>
    <property type="match status" value="1"/>
</dbReference>
<feature type="region of interest" description="Disordered" evidence="6">
    <location>
        <begin position="376"/>
        <end position="399"/>
    </location>
</feature>